<evidence type="ECO:0000259" key="3">
    <source>
        <dbReference type="PROSITE" id="PS50883"/>
    </source>
</evidence>
<dbReference type="InterPro" id="IPR052155">
    <property type="entry name" value="Biofilm_reg_signaling"/>
</dbReference>
<proteinExistence type="predicted"/>
<dbReference type="InterPro" id="IPR001789">
    <property type="entry name" value="Sig_transdc_resp-reg_receiver"/>
</dbReference>
<dbReference type="EMBL" id="NVUL01000004">
    <property type="protein sequence ID" value="PCI81663.1"/>
    <property type="molecule type" value="Genomic_DNA"/>
</dbReference>
<dbReference type="Gene3D" id="3.20.20.450">
    <property type="entry name" value="EAL domain"/>
    <property type="match status" value="1"/>
</dbReference>
<dbReference type="SUPFAM" id="SSF141868">
    <property type="entry name" value="EAL domain-like"/>
    <property type="match status" value="1"/>
</dbReference>
<sequence length="403" mass="45148">MSTNEQKPTLLVADDEEEIGEIFRALAEDLGFEVTCVSEGSEVVDLVDRLRPTVIALDLRMPGTDGVEVIRELGRRSCKAAIVLMSGMDQRTLSSVQALGKELNLDIGGTLTKPASIDAIESALKPYLHIKRESLSDISRKPPLRKLDYGFEVLYQPELVINQVANSAREKLLVRMQWRMDDGMIITGLRLNNWIMENSVGKGISRMALDHALENVRIWSNQGFSPEISISLDESLLSDLDLPDMLVNTVDNSNVARELLGLEIDEDSFMRNRTSIADVLSRLRIKGFRIEMNVLGEGENVLPYLDKLPIDKINLNMSSLNNKPNFLNNMETEFLYSSLASLCKQNGLLVCGDNINTEDQLKFVRKCNFNSIRGRQVSAPLCAREILPLYTDGELKKSREAMV</sequence>
<dbReference type="InterPro" id="IPR001633">
    <property type="entry name" value="EAL_dom"/>
</dbReference>
<dbReference type="SUPFAM" id="SSF52172">
    <property type="entry name" value="CheY-like"/>
    <property type="match status" value="1"/>
</dbReference>
<evidence type="ECO:0000313" key="4">
    <source>
        <dbReference type="EMBL" id="PCI81663.1"/>
    </source>
</evidence>
<dbReference type="PANTHER" id="PTHR44757">
    <property type="entry name" value="DIGUANYLATE CYCLASE DGCP"/>
    <property type="match status" value="1"/>
</dbReference>
<dbReference type="PROSITE" id="PS50883">
    <property type="entry name" value="EAL"/>
    <property type="match status" value="1"/>
</dbReference>
<dbReference type="SMART" id="SM00052">
    <property type="entry name" value="EAL"/>
    <property type="match status" value="1"/>
</dbReference>
<name>A0A2A4XGB6_9GAMM</name>
<dbReference type="Proteomes" id="UP000218767">
    <property type="component" value="Unassembled WGS sequence"/>
</dbReference>
<evidence type="ECO:0000259" key="2">
    <source>
        <dbReference type="PROSITE" id="PS50110"/>
    </source>
</evidence>
<dbReference type="SMART" id="SM00448">
    <property type="entry name" value="REC"/>
    <property type="match status" value="1"/>
</dbReference>
<dbReference type="Pfam" id="PF00072">
    <property type="entry name" value="Response_reg"/>
    <property type="match status" value="1"/>
</dbReference>
<dbReference type="PANTHER" id="PTHR44757:SF2">
    <property type="entry name" value="BIOFILM ARCHITECTURE MAINTENANCE PROTEIN MBAA"/>
    <property type="match status" value="1"/>
</dbReference>
<reference evidence="5" key="1">
    <citation type="submission" date="2017-08" db="EMBL/GenBank/DDBJ databases">
        <title>A dynamic microbial community with high functional redundancy inhabits the cold, oxic subseafloor aquifer.</title>
        <authorList>
            <person name="Tully B.J."/>
            <person name="Wheat C.G."/>
            <person name="Glazer B.T."/>
            <person name="Huber J.A."/>
        </authorList>
    </citation>
    <scope>NUCLEOTIDE SEQUENCE [LARGE SCALE GENOMIC DNA]</scope>
</reference>
<evidence type="ECO:0000256" key="1">
    <source>
        <dbReference type="PROSITE-ProRule" id="PRU00169"/>
    </source>
</evidence>
<evidence type="ECO:0000313" key="5">
    <source>
        <dbReference type="Proteomes" id="UP000218767"/>
    </source>
</evidence>
<feature type="modified residue" description="4-aspartylphosphate" evidence="1">
    <location>
        <position position="58"/>
    </location>
</feature>
<feature type="domain" description="EAL" evidence="3">
    <location>
        <begin position="131"/>
        <end position="394"/>
    </location>
</feature>
<dbReference type="AlphaFoldDB" id="A0A2A4XGB6"/>
<dbReference type="InterPro" id="IPR011006">
    <property type="entry name" value="CheY-like_superfamily"/>
</dbReference>
<accession>A0A2A4XGB6</accession>
<feature type="domain" description="Response regulatory" evidence="2">
    <location>
        <begin position="9"/>
        <end position="128"/>
    </location>
</feature>
<dbReference type="Pfam" id="PF00563">
    <property type="entry name" value="EAL"/>
    <property type="match status" value="1"/>
</dbReference>
<organism evidence="4 5">
    <name type="scientific">SAR86 cluster bacterium</name>
    <dbReference type="NCBI Taxonomy" id="2030880"/>
    <lineage>
        <taxon>Bacteria</taxon>
        <taxon>Pseudomonadati</taxon>
        <taxon>Pseudomonadota</taxon>
        <taxon>Gammaproteobacteria</taxon>
        <taxon>SAR86 cluster</taxon>
    </lineage>
</organism>
<gene>
    <name evidence="4" type="ORF">COB20_01550</name>
</gene>
<protein>
    <recommendedName>
        <fullName evidence="6">EAL domain-containing protein</fullName>
    </recommendedName>
</protein>
<evidence type="ECO:0008006" key="6">
    <source>
        <dbReference type="Google" id="ProtNLM"/>
    </source>
</evidence>
<dbReference type="PROSITE" id="PS50110">
    <property type="entry name" value="RESPONSE_REGULATORY"/>
    <property type="match status" value="1"/>
</dbReference>
<dbReference type="InterPro" id="IPR035919">
    <property type="entry name" value="EAL_sf"/>
</dbReference>
<dbReference type="GO" id="GO:0000160">
    <property type="term" value="P:phosphorelay signal transduction system"/>
    <property type="evidence" value="ECO:0007669"/>
    <property type="project" value="InterPro"/>
</dbReference>
<keyword evidence="1" id="KW-0597">Phosphoprotein</keyword>
<comment type="caution">
    <text evidence="4">The sequence shown here is derived from an EMBL/GenBank/DDBJ whole genome shotgun (WGS) entry which is preliminary data.</text>
</comment>
<dbReference type="Gene3D" id="3.40.50.2300">
    <property type="match status" value="1"/>
</dbReference>